<protein>
    <submittedName>
        <fullName evidence="2">Uncharacterized protein</fullName>
    </submittedName>
</protein>
<feature type="region of interest" description="Disordered" evidence="1">
    <location>
        <begin position="57"/>
        <end position="86"/>
    </location>
</feature>
<reference evidence="2" key="1">
    <citation type="submission" date="2021-02" db="EMBL/GenBank/DDBJ databases">
        <authorList>
            <person name="Nowell W R."/>
        </authorList>
    </citation>
    <scope>NUCLEOTIDE SEQUENCE</scope>
</reference>
<keyword evidence="3" id="KW-1185">Reference proteome</keyword>
<name>A0A813W9E8_ADIRI</name>
<accession>A0A813W9E8</accession>
<evidence type="ECO:0000313" key="3">
    <source>
        <dbReference type="Proteomes" id="UP000663828"/>
    </source>
</evidence>
<organism evidence="2 3">
    <name type="scientific">Adineta ricciae</name>
    <name type="common">Rotifer</name>
    <dbReference type="NCBI Taxonomy" id="249248"/>
    <lineage>
        <taxon>Eukaryota</taxon>
        <taxon>Metazoa</taxon>
        <taxon>Spiralia</taxon>
        <taxon>Gnathifera</taxon>
        <taxon>Rotifera</taxon>
        <taxon>Eurotatoria</taxon>
        <taxon>Bdelloidea</taxon>
        <taxon>Adinetida</taxon>
        <taxon>Adinetidae</taxon>
        <taxon>Adineta</taxon>
    </lineage>
</organism>
<proteinExistence type="predicted"/>
<gene>
    <name evidence="2" type="ORF">XAT740_LOCUS5526</name>
</gene>
<comment type="caution">
    <text evidence="2">The sequence shown here is derived from an EMBL/GenBank/DDBJ whole genome shotgun (WGS) entry which is preliminary data.</text>
</comment>
<dbReference type="Proteomes" id="UP000663828">
    <property type="component" value="Unassembled WGS sequence"/>
</dbReference>
<feature type="region of interest" description="Disordered" evidence="1">
    <location>
        <begin position="1"/>
        <end position="31"/>
    </location>
</feature>
<evidence type="ECO:0000313" key="2">
    <source>
        <dbReference type="EMBL" id="CAF0851911.1"/>
    </source>
</evidence>
<sequence>MAFSSSSKSLGKDTRSVHTLQGAASRDYDRKRLAAKHELKLEKDYDTLERKMISHAKWNQRAENNNLRPNVVNNRNPSPTPTSLDDFIQRERIKQDNMINSKRLGNGNIRRASMNTIPKM</sequence>
<dbReference type="AlphaFoldDB" id="A0A813W9E8"/>
<evidence type="ECO:0000256" key="1">
    <source>
        <dbReference type="SAM" id="MobiDB-lite"/>
    </source>
</evidence>
<dbReference type="EMBL" id="CAJNOR010000239">
    <property type="protein sequence ID" value="CAF0851911.1"/>
    <property type="molecule type" value="Genomic_DNA"/>
</dbReference>
<feature type="compositionally biased region" description="Low complexity" evidence="1">
    <location>
        <begin position="64"/>
        <end position="84"/>
    </location>
</feature>